<dbReference type="PANTHER" id="PTHR23101:SF98">
    <property type="entry name" value="VPS9 DOMAIN-CONTAINING PROTEIN 1"/>
    <property type="match status" value="1"/>
</dbReference>
<dbReference type="OrthoDB" id="10264848at2759"/>
<dbReference type="EMBL" id="JAAGNN010000003">
    <property type="protein sequence ID" value="KAF4091670.1"/>
    <property type="molecule type" value="Genomic_DNA"/>
</dbReference>
<dbReference type="Proteomes" id="UP000593565">
    <property type="component" value="Unassembled WGS sequence"/>
</dbReference>
<evidence type="ECO:0000259" key="1">
    <source>
        <dbReference type="PROSITE" id="PS51205"/>
    </source>
</evidence>
<protein>
    <recommendedName>
        <fullName evidence="1">VPS9 domain-containing protein</fullName>
    </recommendedName>
</protein>
<dbReference type="GO" id="GO:0031267">
    <property type="term" value="F:small GTPase binding"/>
    <property type="evidence" value="ECO:0007669"/>
    <property type="project" value="TreeGrafter"/>
</dbReference>
<evidence type="ECO:0000313" key="2">
    <source>
        <dbReference type="EMBL" id="KAF4091670.1"/>
    </source>
</evidence>
<dbReference type="InterPro" id="IPR045046">
    <property type="entry name" value="Vps9-like"/>
</dbReference>
<evidence type="ECO:0000313" key="3">
    <source>
        <dbReference type="Proteomes" id="UP000593565"/>
    </source>
</evidence>
<dbReference type="AlphaFoldDB" id="A0A7J6B9F5"/>
<sequence>MACPANDISQRPLQNAMRLVKVAIHLDSGNRHKEAYCEYLRSINYISHALLQDAAFKAVGEIEEVGKMVKLAEQCLERIKSFIGKRNETSVSNSSPTPVQASSLAQITPQTSTKTLALMDSSKLCLIEQNSQHHRVFSEGKAEDCPFLPPELFQKLQVVVSQDNKRELTPIEEASCLNQKLKANYEARLARLAPSQATQKTSLTLSLQRQMMENLIIARARQDALQRKMEERRLRLQEQANRKFSSSAIMTPEEQEQRILYTNILEYEQDHDWPKVWKASLKKNPNDATLVSGLVTYLLGCPDHPVVKLLKKLQYQVYNRLYPIISQTVPPSPTPGHSVHLKLSHSAQNLLLPQSPPSLRKPGLSHSLSDASISLSPLPDLNANNTASKMDSEELLTPVPPDRENSFEDLEQYMTQLGWASACAEDTVSDLTFDLTHSDMGHVQDLEERALKEHLKATVKEIHNAIDRLLSLCLLSFECLNTASSKDQCVACIEEVFFTPIWGPLLALFRKVHRDRELAFESSVQLYHDASPGDVGVADKLFPKDSAVLHGSYPYECAVQELKLLCKDCCPQKKLDCIVRTLRLICACAEHYRLLQENDPSPKTAAIGADDLLPILSYVALRSELPQLISECAALEEFIHEGYLIGEEGYCLTSMQSALTYVESLHLGGTLQLAAKPT</sequence>
<dbReference type="Gene3D" id="1.20.1050.80">
    <property type="entry name" value="VPS9 domain"/>
    <property type="match status" value="1"/>
</dbReference>
<dbReference type="GO" id="GO:0030139">
    <property type="term" value="C:endocytic vesicle"/>
    <property type="evidence" value="ECO:0007669"/>
    <property type="project" value="TreeGrafter"/>
</dbReference>
<feature type="domain" description="VPS9" evidence="1">
    <location>
        <begin position="514"/>
        <end position="671"/>
    </location>
</feature>
<dbReference type="PROSITE" id="PS51205">
    <property type="entry name" value="VPS9"/>
    <property type="match status" value="1"/>
</dbReference>
<dbReference type="GO" id="GO:0005085">
    <property type="term" value="F:guanyl-nucleotide exchange factor activity"/>
    <property type="evidence" value="ECO:0007669"/>
    <property type="project" value="InterPro"/>
</dbReference>
<dbReference type="GO" id="GO:0005829">
    <property type="term" value="C:cytosol"/>
    <property type="evidence" value="ECO:0007669"/>
    <property type="project" value="TreeGrafter"/>
</dbReference>
<comment type="caution">
    <text evidence="2">The sequence shown here is derived from an EMBL/GenBank/DDBJ whole genome shotgun (WGS) entry which is preliminary data.</text>
</comment>
<dbReference type="PANTHER" id="PTHR23101">
    <property type="entry name" value="RAB GDP/GTP EXCHANGE FACTOR"/>
    <property type="match status" value="1"/>
</dbReference>
<organism evidence="2 3">
    <name type="scientific">Ameiurus melas</name>
    <name type="common">Black bullhead</name>
    <name type="synonym">Silurus melas</name>
    <dbReference type="NCBI Taxonomy" id="219545"/>
    <lineage>
        <taxon>Eukaryota</taxon>
        <taxon>Metazoa</taxon>
        <taxon>Chordata</taxon>
        <taxon>Craniata</taxon>
        <taxon>Vertebrata</taxon>
        <taxon>Euteleostomi</taxon>
        <taxon>Actinopterygii</taxon>
        <taxon>Neopterygii</taxon>
        <taxon>Teleostei</taxon>
        <taxon>Ostariophysi</taxon>
        <taxon>Siluriformes</taxon>
        <taxon>Ictaluridae</taxon>
        <taxon>Ameiurus</taxon>
    </lineage>
</organism>
<keyword evidence="3" id="KW-1185">Reference proteome</keyword>
<dbReference type="SMART" id="SM00167">
    <property type="entry name" value="VPS9"/>
    <property type="match status" value="1"/>
</dbReference>
<dbReference type="GO" id="GO:0016192">
    <property type="term" value="P:vesicle-mediated transport"/>
    <property type="evidence" value="ECO:0007669"/>
    <property type="project" value="InterPro"/>
</dbReference>
<dbReference type="InterPro" id="IPR037191">
    <property type="entry name" value="VPS9_dom_sf"/>
</dbReference>
<gene>
    <name evidence="2" type="ORF">AMELA_G00039640</name>
</gene>
<reference evidence="2 3" key="1">
    <citation type="submission" date="2020-02" db="EMBL/GenBank/DDBJ databases">
        <title>A chromosome-scale genome assembly of the black bullhead catfish (Ameiurus melas).</title>
        <authorList>
            <person name="Wen M."/>
            <person name="Zham M."/>
            <person name="Cabau C."/>
            <person name="Klopp C."/>
            <person name="Donnadieu C."/>
            <person name="Roques C."/>
            <person name="Bouchez O."/>
            <person name="Lampietro C."/>
            <person name="Jouanno E."/>
            <person name="Herpin A."/>
            <person name="Louis A."/>
            <person name="Berthelot C."/>
            <person name="Parey E."/>
            <person name="Roest-Crollius H."/>
            <person name="Braasch I."/>
            <person name="Postlethwait J."/>
            <person name="Robinson-Rechavi M."/>
            <person name="Echchiki A."/>
            <person name="Begum T."/>
            <person name="Montfort J."/>
            <person name="Schartl M."/>
            <person name="Bobe J."/>
            <person name="Guiguen Y."/>
        </authorList>
    </citation>
    <scope>NUCLEOTIDE SEQUENCE [LARGE SCALE GENOMIC DNA]</scope>
    <source>
        <strain evidence="2">M_S1</strain>
        <tissue evidence="2">Blood</tissue>
    </source>
</reference>
<accession>A0A7J6B9F5</accession>
<dbReference type="InterPro" id="IPR003123">
    <property type="entry name" value="VPS9"/>
</dbReference>
<proteinExistence type="predicted"/>
<name>A0A7J6B9F5_AMEME</name>
<dbReference type="Pfam" id="PF02204">
    <property type="entry name" value="VPS9"/>
    <property type="match status" value="1"/>
</dbReference>
<dbReference type="SUPFAM" id="SSF109993">
    <property type="entry name" value="VPS9 domain"/>
    <property type="match status" value="1"/>
</dbReference>